<evidence type="ECO:0008006" key="3">
    <source>
        <dbReference type="Google" id="ProtNLM"/>
    </source>
</evidence>
<dbReference type="SUPFAM" id="SSF54909">
    <property type="entry name" value="Dimeric alpha+beta barrel"/>
    <property type="match status" value="1"/>
</dbReference>
<keyword evidence="2" id="KW-1185">Reference proteome</keyword>
<gene>
    <name evidence="1" type="ORF">ACFPCY_07860</name>
</gene>
<dbReference type="EMBL" id="JBHSIT010000002">
    <property type="protein sequence ID" value="MFC4907230.1"/>
    <property type="molecule type" value="Genomic_DNA"/>
</dbReference>
<sequence length="115" mass="13127">MSDTALLEIRFFTTRPGTRAEFDRVSRDGTVPLMRRCGIEVLAHGPMLNDEDGYCLVRVFESEEDRLARGGSMYETDEWKRFYEEPVTAMMADYRTAVIEVPRHAVRAYASAVLG</sequence>
<reference evidence="2" key="1">
    <citation type="journal article" date="2019" name="Int. J. Syst. Evol. Microbiol.">
        <title>The Global Catalogue of Microorganisms (GCM) 10K type strain sequencing project: providing services to taxonomists for standard genome sequencing and annotation.</title>
        <authorList>
            <consortium name="The Broad Institute Genomics Platform"/>
            <consortium name="The Broad Institute Genome Sequencing Center for Infectious Disease"/>
            <person name="Wu L."/>
            <person name="Ma J."/>
        </authorList>
    </citation>
    <scope>NUCLEOTIDE SEQUENCE [LARGE SCALE GENOMIC DNA]</scope>
    <source>
        <strain evidence="2">KLKA75</strain>
    </source>
</reference>
<dbReference type="Proteomes" id="UP001595872">
    <property type="component" value="Unassembled WGS sequence"/>
</dbReference>
<dbReference type="InterPro" id="IPR011008">
    <property type="entry name" value="Dimeric_a/b-barrel"/>
</dbReference>
<comment type="caution">
    <text evidence="1">The sequence shown here is derived from an EMBL/GenBank/DDBJ whole genome shotgun (WGS) entry which is preliminary data.</text>
</comment>
<evidence type="ECO:0000313" key="1">
    <source>
        <dbReference type="EMBL" id="MFC4907230.1"/>
    </source>
</evidence>
<evidence type="ECO:0000313" key="2">
    <source>
        <dbReference type="Proteomes" id="UP001595872"/>
    </source>
</evidence>
<dbReference type="Gene3D" id="3.30.70.100">
    <property type="match status" value="1"/>
</dbReference>
<proteinExistence type="predicted"/>
<name>A0ABV9TVD0_9ACTN</name>
<dbReference type="RefSeq" id="WP_378252968.1">
    <property type="nucleotide sequence ID" value="NZ_JBHSIT010000002.1"/>
</dbReference>
<organism evidence="1 2">
    <name type="scientific">Actinomadura gamaensis</name>
    <dbReference type="NCBI Taxonomy" id="1763541"/>
    <lineage>
        <taxon>Bacteria</taxon>
        <taxon>Bacillati</taxon>
        <taxon>Actinomycetota</taxon>
        <taxon>Actinomycetes</taxon>
        <taxon>Streptosporangiales</taxon>
        <taxon>Thermomonosporaceae</taxon>
        <taxon>Actinomadura</taxon>
    </lineage>
</organism>
<accession>A0ABV9TVD0</accession>
<protein>
    <recommendedName>
        <fullName evidence="3">NIPSNAP family protein</fullName>
    </recommendedName>
</protein>